<dbReference type="Proteomes" id="UP001583186">
    <property type="component" value="Unassembled WGS sequence"/>
</dbReference>
<evidence type="ECO:0000313" key="3">
    <source>
        <dbReference type="Proteomes" id="UP001583186"/>
    </source>
</evidence>
<organism evidence="2 3">
    <name type="scientific">Sporothrix stenoceras</name>
    <dbReference type="NCBI Taxonomy" id="5173"/>
    <lineage>
        <taxon>Eukaryota</taxon>
        <taxon>Fungi</taxon>
        <taxon>Dikarya</taxon>
        <taxon>Ascomycota</taxon>
        <taxon>Pezizomycotina</taxon>
        <taxon>Sordariomycetes</taxon>
        <taxon>Sordariomycetidae</taxon>
        <taxon>Ophiostomatales</taxon>
        <taxon>Ophiostomataceae</taxon>
        <taxon>Sporothrix</taxon>
    </lineage>
</organism>
<evidence type="ECO:0000256" key="1">
    <source>
        <dbReference type="SAM" id="SignalP"/>
    </source>
</evidence>
<keyword evidence="1" id="KW-0732">Signal</keyword>
<feature type="signal peptide" evidence="1">
    <location>
        <begin position="1"/>
        <end position="16"/>
    </location>
</feature>
<dbReference type="EMBL" id="JAWCUI010000054">
    <property type="protein sequence ID" value="KAL1891295.1"/>
    <property type="molecule type" value="Genomic_DNA"/>
</dbReference>
<accession>A0ABR3YSF8</accession>
<gene>
    <name evidence="2" type="ORF">Sste5346_007755</name>
</gene>
<feature type="chain" id="PRO_5046894715" description="AA1-like domain-containing protein" evidence="1">
    <location>
        <begin position="17"/>
        <end position="558"/>
    </location>
</feature>
<name>A0ABR3YSF8_9PEZI</name>
<reference evidence="2 3" key="1">
    <citation type="journal article" date="2024" name="IMA Fungus">
        <title>IMA Genome - F19 : A genome assembly and annotation guide to empower mycologists, including annotated draft genome sequences of Ceratocystis pirilliformis, Diaporthe australafricana, Fusarium ophioides, Paecilomyces lecythidis, and Sporothrix stenoceras.</title>
        <authorList>
            <person name="Aylward J."/>
            <person name="Wilson A.M."/>
            <person name="Visagie C.M."/>
            <person name="Spraker J."/>
            <person name="Barnes I."/>
            <person name="Buitendag C."/>
            <person name="Ceriani C."/>
            <person name="Del Mar Angel L."/>
            <person name="du Plessis D."/>
            <person name="Fuchs T."/>
            <person name="Gasser K."/>
            <person name="Kramer D."/>
            <person name="Li W."/>
            <person name="Munsamy K."/>
            <person name="Piso A."/>
            <person name="Price J.L."/>
            <person name="Sonnekus B."/>
            <person name="Thomas C."/>
            <person name="van der Nest A."/>
            <person name="van Dijk A."/>
            <person name="van Heerden A."/>
            <person name="van Vuuren N."/>
            <person name="Yilmaz N."/>
            <person name="Duong T.A."/>
            <person name="van der Merwe N.A."/>
            <person name="Wingfield M.J."/>
            <person name="Wingfield B.D."/>
        </authorList>
    </citation>
    <scope>NUCLEOTIDE SEQUENCE [LARGE SCALE GENOMIC DNA]</scope>
    <source>
        <strain evidence="2 3">CMW 5346</strain>
    </source>
</reference>
<protein>
    <recommendedName>
        <fullName evidence="4">AA1-like domain-containing protein</fullName>
    </recommendedName>
</protein>
<proteinExistence type="predicted"/>
<evidence type="ECO:0008006" key="4">
    <source>
        <dbReference type="Google" id="ProtNLM"/>
    </source>
</evidence>
<keyword evidence="3" id="KW-1185">Reference proteome</keyword>
<sequence length="558" mass="58949">MRLHLLLASAATVTEAVFLVATDQLQDAAGFSIQLPGHALASAAQIHKDTAAAVSPILGCTTSSFSIPSWFVYNLTYYRDDDTATFSIVNRATNYTADIGCNNATADESKPNLYSHCQILTDPATNDDALLALVRVTQKGTAANVLLRQTWTCNDRNTTAQPIKFSAAGNSSVPLKCGNGINCPAVDSTLLVRGNLAAPVAIHPAPAEGPIGHSKAGCSAATTKPPSWSLQSVYYLNQTGDNGATALSSQTLMLQVINHAIGYQAGCTGFLSDDLSTKPVSFTCTGQGYDFIGKDRYRISTQALFEPATFNFTVNQTWYCDDVDAGKPVSITASGSTVLPLNCTSVAVGSGATSGNKTTCLSTSDILVQAQKPGTATPLPPYSITDPLPTPDGCTVSSIVGPAWTMSSFEIDSDAKSNNTLAGTNITDVGFNLQFSTGTNEFTYPVSVYQGKPVDGKPQWFHCTFGADQIPLAPYNCTFTYDDAKKQLMLAADWICSDLDKANPILFSGTTTTAVTKPFSCSTDGGQTQCLTDETATWNAPIVNVTWRPADKNVLAPS</sequence>
<comment type="caution">
    <text evidence="2">The sequence shown here is derived from an EMBL/GenBank/DDBJ whole genome shotgun (WGS) entry which is preliminary data.</text>
</comment>
<evidence type="ECO:0000313" key="2">
    <source>
        <dbReference type="EMBL" id="KAL1891295.1"/>
    </source>
</evidence>